<keyword evidence="6" id="KW-0009">Actin-binding</keyword>
<dbReference type="Gene3D" id="1.25.40.420">
    <property type="match status" value="1"/>
</dbReference>
<dbReference type="InterPro" id="IPR000210">
    <property type="entry name" value="BTB/POZ_dom"/>
</dbReference>
<evidence type="ECO:0000256" key="7">
    <source>
        <dbReference type="ARBA" id="ARBA00043912"/>
    </source>
</evidence>
<name>A0ABM1S1S0_LIMPO</name>
<evidence type="ECO:0000313" key="9">
    <source>
        <dbReference type="Proteomes" id="UP000694941"/>
    </source>
</evidence>
<dbReference type="PANTHER" id="PTHR24412">
    <property type="entry name" value="KELCH PROTEIN"/>
    <property type="match status" value="1"/>
</dbReference>
<dbReference type="CDD" id="cd18238">
    <property type="entry name" value="BTB_POZ_KLHL8"/>
    <property type="match status" value="1"/>
</dbReference>
<comment type="function">
    <text evidence="7">Probable substrate-specific adapter of an E3 ubiquitin-protein ligase complex which mediates the ubiquitination and subsequent proteasomal degradation of target proteins. May have a role in synapse differentiation and growth.</text>
</comment>
<accession>A0ABM1S1S0</accession>
<evidence type="ECO:0000313" key="11">
    <source>
        <dbReference type="RefSeq" id="XP_022237573.1"/>
    </source>
</evidence>
<keyword evidence="9" id="KW-1185">Reference proteome</keyword>
<dbReference type="SUPFAM" id="SSF54695">
    <property type="entry name" value="POZ domain"/>
    <property type="match status" value="1"/>
</dbReference>
<evidence type="ECO:0000256" key="1">
    <source>
        <dbReference type="ARBA" id="ARBA00004906"/>
    </source>
</evidence>
<comment type="pathway">
    <text evidence="1">Protein modification; protein ubiquitination.</text>
</comment>
<organism evidence="9 13">
    <name type="scientific">Limulus polyphemus</name>
    <name type="common">Atlantic horseshoe crab</name>
    <dbReference type="NCBI Taxonomy" id="6850"/>
    <lineage>
        <taxon>Eukaryota</taxon>
        <taxon>Metazoa</taxon>
        <taxon>Ecdysozoa</taxon>
        <taxon>Arthropoda</taxon>
        <taxon>Chelicerata</taxon>
        <taxon>Merostomata</taxon>
        <taxon>Xiphosura</taxon>
        <taxon>Limulidae</taxon>
        <taxon>Limulus</taxon>
    </lineage>
</organism>
<dbReference type="PIRSF" id="PIRSF037037">
    <property type="entry name" value="Kelch-like_protein_gigaxonin"/>
    <property type="match status" value="1"/>
</dbReference>
<dbReference type="RefSeq" id="XP_013794268.1">
    <property type="nucleotide sequence ID" value="XM_013938814.2"/>
</dbReference>
<evidence type="ECO:0000313" key="14">
    <source>
        <dbReference type="RefSeq" id="XP_022237576.1"/>
    </source>
</evidence>
<dbReference type="InterPro" id="IPR017096">
    <property type="entry name" value="BTB-kelch_protein"/>
</dbReference>
<keyword evidence="5" id="KW-0833">Ubl conjugation pathway</keyword>
<protein>
    <recommendedName>
        <fullName evidence="2">Kelch-like protein diablo</fullName>
    </recommendedName>
</protein>
<proteinExistence type="predicted"/>
<evidence type="ECO:0000313" key="10">
    <source>
        <dbReference type="RefSeq" id="XP_013794268.1"/>
    </source>
</evidence>
<dbReference type="InterPro" id="IPR011333">
    <property type="entry name" value="SKP1/BTB/POZ_sf"/>
</dbReference>
<evidence type="ECO:0000259" key="8">
    <source>
        <dbReference type="PROSITE" id="PS50097"/>
    </source>
</evidence>
<dbReference type="RefSeq" id="XP_022237576.1">
    <property type="nucleotide sequence ID" value="XM_022381868.1"/>
</dbReference>
<dbReference type="InterPro" id="IPR011705">
    <property type="entry name" value="BACK"/>
</dbReference>
<dbReference type="InterPro" id="IPR006652">
    <property type="entry name" value="Kelch_1"/>
</dbReference>
<evidence type="ECO:0000256" key="2">
    <source>
        <dbReference type="ARBA" id="ARBA00013699"/>
    </source>
</evidence>
<evidence type="ECO:0000313" key="13">
    <source>
        <dbReference type="RefSeq" id="XP_022237575.1"/>
    </source>
</evidence>
<dbReference type="Pfam" id="PF00651">
    <property type="entry name" value="BTB"/>
    <property type="match status" value="1"/>
</dbReference>
<reference evidence="10 11" key="1">
    <citation type="submission" date="2025-05" db="UniProtKB">
        <authorList>
            <consortium name="RefSeq"/>
        </authorList>
    </citation>
    <scope>IDENTIFICATION</scope>
    <source>
        <tissue evidence="10 11">Muscle</tissue>
    </source>
</reference>
<dbReference type="InterPro" id="IPR015915">
    <property type="entry name" value="Kelch-typ_b-propeller"/>
</dbReference>
<dbReference type="PROSITE" id="PS50097">
    <property type="entry name" value="BTB"/>
    <property type="match status" value="1"/>
</dbReference>
<dbReference type="Pfam" id="PF01344">
    <property type="entry name" value="Kelch_1"/>
    <property type="match status" value="5"/>
</dbReference>
<evidence type="ECO:0000256" key="6">
    <source>
        <dbReference type="ARBA" id="ARBA00023203"/>
    </source>
</evidence>
<feature type="domain" description="BTB" evidence="8">
    <location>
        <begin position="43"/>
        <end position="110"/>
    </location>
</feature>
<dbReference type="Proteomes" id="UP000694941">
    <property type="component" value="Unplaced"/>
</dbReference>
<dbReference type="RefSeq" id="XP_022237575.1">
    <property type="nucleotide sequence ID" value="XM_022381867.1"/>
</dbReference>
<dbReference type="PRINTS" id="PR00501">
    <property type="entry name" value="KELCHREPEAT"/>
</dbReference>
<dbReference type="SMART" id="SM00225">
    <property type="entry name" value="BTB"/>
    <property type="match status" value="1"/>
</dbReference>
<keyword evidence="4" id="KW-0677">Repeat</keyword>
<evidence type="ECO:0000313" key="12">
    <source>
        <dbReference type="RefSeq" id="XP_022237574.1"/>
    </source>
</evidence>
<dbReference type="RefSeq" id="XP_022237573.1">
    <property type="nucleotide sequence ID" value="XM_022381865.1"/>
</dbReference>
<dbReference type="SMART" id="SM00612">
    <property type="entry name" value="Kelch"/>
    <property type="match status" value="6"/>
</dbReference>
<dbReference type="GeneID" id="106478284"/>
<dbReference type="Gene3D" id="3.30.710.10">
    <property type="entry name" value="Potassium Channel Kv1.1, Chain A"/>
    <property type="match status" value="1"/>
</dbReference>
<dbReference type="PANTHER" id="PTHR24412:SF480">
    <property type="entry name" value="KELCH-LIKE PROTEIN 8"/>
    <property type="match status" value="1"/>
</dbReference>
<dbReference type="Gene3D" id="2.120.10.80">
    <property type="entry name" value="Kelch-type beta propeller"/>
    <property type="match status" value="2"/>
</dbReference>
<keyword evidence="3" id="KW-0880">Kelch repeat</keyword>
<dbReference type="SMART" id="SM00875">
    <property type="entry name" value="BACK"/>
    <property type="match status" value="1"/>
</dbReference>
<evidence type="ECO:0000256" key="3">
    <source>
        <dbReference type="ARBA" id="ARBA00022441"/>
    </source>
</evidence>
<gene>
    <name evidence="10 11 12 13 14" type="primary">LOC106478284</name>
</gene>
<dbReference type="RefSeq" id="XP_022237574.1">
    <property type="nucleotide sequence ID" value="XM_022381866.1"/>
</dbReference>
<evidence type="ECO:0000256" key="5">
    <source>
        <dbReference type="ARBA" id="ARBA00022786"/>
    </source>
</evidence>
<dbReference type="Pfam" id="PF07707">
    <property type="entry name" value="BACK"/>
    <property type="match status" value="1"/>
</dbReference>
<sequence length="603" mass="67193">MTLSKMGDQLLEEPSSSLVYEAKEVFYRSFQKLNEFLTKETLCDVEIRVGGKSIKCHKVILACCSPYFCAMFTSPLAESKQKIINIKDIDESAMELLIQFAYTGKVELSVENAQSIFHAASVLQLDMLAQVCGDFMRDHLHPTNCLEIHQFAEQHGHQVLVYYADKYTAKHFLKVSLSSEFLLIGGSHLQDLISSPDLQVEDEIQVYESVMKWIKHKPDQRKDLLPGLLSKVKLPLLPLEYLLTMVENEELIRRSLECRDLLDEARDYQLWQANLFLELRSSLEEKIRPRKSYAGALFCVGGRGIPEEPFATIECYSWLHNQWFRIIEMTTRRRHVGCASAGGKIYAVGGCDEKQHLASGEVFDPVTNKWTLLSPMLTPRRGLGLCCLEGPIYAVGGLNDSSFFATVERYDINSDSWSTVASMNTPRGGVAVVALKGCLYALGGNNGPTSLNSCEKFDPHLNKWVNIPPMNQNRAGAGAAVLNGMLYVVGGFDNNRSLNSVEMYDPISNSWSYVVPMMHCRGGVGLGTLGGRMFAVGGHNGNHYLSSVEVYDPLIDKWEQAAGIQTCRAGAGIAWCPCSVTNLYNLNKHLNSDRDALLEKALS</sequence>
<dbReference type="SUPFAM" id="SSF117281">
    <property type="entry name" value="Kelch motif"/>
    <property type="match status" value="1"/>
</dbReference>
<evidence type="ECO:0000256" key="4">
    <source>
        <dbReference type="ARBA" id="ARBA00022737"/>
    </source>
</evidence>